<dbReference type="AlphaFoldDB" id="A0A415EJI3"/>
<dbReference type="Proteomes" id="UP000286288">
    <property type="component" value="Unassembled WGS sequence"/>
</dbReference>
<evidence type="ECO:0000313" key="3">
    <source>
        <dbReference type="Proteomes" id="UP000286288"/>
    </source>
</evidence>
<dbReference type="EMBL" id="JARQDV010000001">
    <property type="protein sequence ID" value="MDT2962970.1"/>
    <property type="molecule type" value="Genomic_DNA"/>
</dbReference>
<organism evidence="2 3">
    <name type="scientific">Enterococcus casseliflavus</name>
    <name type="common">Enterococcus flavescens</name>
    <dbReference type="NCBI Taxonomy" id="37734"/>
    <lineage>
        <taxon>Bacteria</taxon>
        <taxon>Bacillati</taxon>
        <taxon>Bacillota</taxon>
        <taxon>Bacilli</taxon>
        <taxon>Lactobacillales</taxon>
        <taxon>Enterococcaceae</taxon>
        <taxon>Enterococcus</taxon>
    </lineage>
</organism>
<dbReference type="RefSeq" id="WP_016609659.1">
    <property type="nucleotide sequence ID" value="NZ_CABGIF010000013.1"/>
</dbReference>
<proteinExistence type="predicted"/>
<protein>
    <submittedName>
        <fullName evidence="2">Uncharacterized protein</fullName>
    </submittedName>
</protein>
<sequence length="81" mass="9375">MGKIEKKEVVGNIVAFTTVLPDLMDFRNSKLATFSYFIDGKYYISENSIPVPMRYGVGNTMTIKYNVEKPTEIFPRHYFVI</sequence>
<accession>A0A415EJI3</accession>
<reference evidence="1" key="2">
    <citation type="submission" date="2023-03" db="EMBL/GenBank/DDBJ databases">
        <authorList>
            <person name="Shen W."/>
            <person name="Cai J."/>
        </authorList>
    </citation>
    <scope>NUCLEOTIDE SEQUENCE</scope>
    <source>
        <strain evidence="1">K72-2</strain>
    </source>
</reference>
<evidence type="ECO:0000313" key="1">
    <source>
        <dbReference type="EMBL" id="MDT2962970.1"/>
    </source>
</evidence>
<dbReference type="EMBL" id="QRMZ01000054">
    <property type="protein sequence ID" value="RHK01892.1"/>
    <property type="molecule type" value="Genomic_DNA"/>
</dbReference>
<evidence type="ECO:0000313" key="2">
    <source>
        <dbReference type="EMBL" id="RHK01892.1"/>
    </source>
</evidence>
<gene>
    <name evidence="2" type="ORF">DW084_18245</name>
    <name evidence="1" type="ORF">P7I32_00005</name>
</gene>
<comment type="caution">
    <text evidence="2">The sequence shown here is derived from an EMBL/GenBank/DDBJ whole genome shotgun (WGS) entry which is preliminary data.</text>
</comment>
<reference evidence="2 3" key="1">
    <citation type="submission" date="2018-08" db="EMBL/GenBank/DDBJ databases">
        <title>A genome reference for cultivated species of the human gut microbiota.</title>
        <authorList>
            <person name="Zou Y."/>
            <person name="Xue W."/>
            <person name="Luo G."/>
        </authorList>
    </citation>
    <scope>NUCLEOTIDE SEQUENCE [LARGE SCALE GENOMIC DNA]</scope>
    <source>
        <strain evidence="2 3">AF48-16</strain>
    </source>
</reference>
<name>A0A415EJI3_ENTCA</name>
<dbReference type="Proteomes" id="UP001268896">
    <property type="component" value="Unassembled WGS sequence"/>
</dbReference>